<reference evidence="1" key="1">
    <citation type="journal article" date="2020" name="Cell">
        <title>Large-Scale Comparative Analyses of Tick Genomes Elucidate Their Genetic Diversity and Vector Capacities.</title>
        <authorList>
            <consortium name="Tick Genome and Microbiome Consortium (TIGMIC)"/>
            <person name="Jia N."/>
            <person name="Wang J."/>
            <person name="Shi W."/>
            <person name="Du L."/>
            <person name="Sun Y."/>
            <person name="Zhan W."/>
            <person name="Jiang J.F."/>
            <person name="Wang Q."/>
            <person name="Zhang B."/>
            <person name="Ji P."/>
            <person name="Bell-Sakyi L."/>
            <person name="Cui X.M."/>
            <person name="Yuan T.T."/>
            <person name="Jiang B.G."/>
            <person name="Yang W.F."/>
            <person name="Lam T.T."/>
            <person name="Chang Q.C."/>
            <person name="Ding S.J."/>
            <person name="Wang X.J."/>
            <person name="Zhu J.G."/>
            <person name="Ruan X.D."/>
            <person name="Zhao L."/>
            <person name="Wei J.T."/>
            <person name="Ye R.Z."/>
            <person name="Que T.C."/>
            <person name="Du C.H."/>
            <person name="Zhou Y.H."/>
            <person name="Cheng J.X."/>
            <person name="Dai P.F."/>
            <person name="Guo W.B."/>
            <person name="Han X.H."/>
            <person name="Huang E.J."/>
            <person name="Li L.F."/>
            <person name="Wei W."/>
            <person name="Gao Y.C."/>
            <person name="Liu J.Z."/>
            <person name="Shao H.Z."/>
            <person name="Wang X."/>
            <person name="Wang C.C."/>
            <person name="Yang T.C."/>
            <person name="Huo Q.B."/>
            <person name="Li W."/>
            <person name="Chen H.Y."/>
            <person name="Chen S.E."/>
            <person name="Zhou L.G."/>
            <person name="Ni X.B."/>
            <person name="Tian J.H."/>
            <person name="Sheng Y."/>
            <person name="Liu T."/>
            <person name="Pan Y.S."/>
            <person name="Xia L.Y."/>
            <person name="Li J."/>
            <person name="Zhao F."/>
            <person name="Cao W.C."/>
        </authorList>
    </citation>
    <scope>NUCLEOTIDE SEQUENCE</scope>
    <source>
        <strain evidence="1">Rmic-2018</strain>
    </source>
</reference>
<sequence>MGDVFCLVILQNGNRRKLKLATGTYAEFLEKLTAIVDVDLENTLVHFFHAPSACSSFYDVIIVGSVKDGDVIFGVPALMKQRLGCLVADSKKQNVISCPEQIQMFDSDLDDFVDLAPEDDIPNKAKLRVVSRSTSILCNAAAVAAGQNVVPSHNVAPSCSQGSIVTRIEDAPCAVLSYRQMSGSDEMQIEDTAISHTSMHDNDDYLKFQLPPSFGIWCDTFLRSKQPVTAKVKTHIISHLFKACYKMTPCPTPRLYNKVLDSLVAKYPHVMEGKYNRRRWLIALRSRFKSERENLTGASAPAVEAQETSGLDLSQPDADYACTYTHTQHAKTQLSSSAYSPGCEDKSVHEEHLGEFTNSSGHGAETYVAGHSDTLPLDSMCRVSDPVECLESEEDEESMDCPNHSDGLLEDETVSSLLRSCSDEKASEALMAQQEKSGFSG</sequence>
<protein>
    <submittedName>
        <fullName evidence="1">Uncharacterized protein</fullName>
    </submittedName>
</protein>
<evidence type="ECO:0000313" key="1">
    <source>
        <dbReference type="EMBL" id="KAH8037621.1"/>
    </source>
</evidence>
<accession>A0A9J6ETS4</accession>
<name>A0A9J6ETS4_RHIMP</name>
<dbReference type="Proteomes" id="UP000821866">
    <property type="component" value="Chromosome 10"/>
</dbReference>
<proteinExistence type="predicted"/>
<keyword evidence="2" id="KW-1185">Reference proteome</keyword>
<comment type="caution">
    <text evidence="1">The sequence shown here is derived from an EMBL/GenBank/DDBJ whole genome shotgun (WGS) entry which is preliminary data.</text>
</comment>
<dbReference type="VEuPathDB" id="VectorBase:LOC119187235"/>
<organism evidence="1 2">
    <name type="scientific">Rhipicephalus microplus</name>
    <name type="common">Cattle tick</name>
    <name type="synonym">Boophilus microplus</name>
    <dbReference type="NCBI Taxonomy" id="6941"/>
    <lineage>
        <taxon>Eukaryota</taxon>
        <taxon>Metazoa</taxon>
        <taxon>Ecdysozoa</taxon>
        <taxon>Arthropoda</taxon>
        <taxon>Chelicerata</taxon>
        <taxon>Arachnida</taxon>
        <taxon>Acari</taxon>
        <taxon>Parasitiformes</taxon>
        <taxon>Ixodida</taxon>
        <taxon>Ixodoidea</taxon>
        <taxon>Ixodidae</taxon>
        <taxon>Rhipicephalinae</taxon>
        <taxon>Rhipicephalus</taxon>
        <taxon>Boophilus</taxon>
    </lineage>
</organism>
<reference evidence="1" key="2">
    <citation type="submission" date="2021-09" db="EMBL/GenBank/DDBJ databases">
        <authorList>
            <person name="Jia N."/>
            <person name="Wang J."/>
            <person name="Shi W."/>
            <person name="Du L."/>
            <person name="Sun Y."/>
            <person name="Zhan W."/>
            <person name="Jiang J."/>
            <person name="Wang Q."/>
            <person name="Zhang B."/>
            <person name="Ji P."/>
            <person name="Sakyi L.B."/>
            <person name="Cui X."/>
            <person name="Yuan T."/>
            <person name="Jiang B."/>
            <person name="Yang W."/>
            <person name="Lam T.T.-Y."/>
            <person name="Chang Q."/>
            <person name="Ding S."/>
            <person name="Wang X."/>
            <person name="Zhu J."/>
            <person name="Ruan X."/>
            <person name="Zhao L."/>
            <person name="Wei J."/>
            <person name="Que T."/>
            <person name="Du C."/>
            <person name="Cheng J."/>
            <person name="Dai P."/>
            <person name="Han X."/>
            <person name="Huang E."/>
            <person name="Gao Y."/>
            <person name="Liu J."/>
            <person name="Shao H."/>
            <person name="Ye R."/>
            <person name="Li L."/>
            <person name="Wei W."/>
            <person name="Wang X."/>
            <person name="Wang C."/>
            <person name="Huo Q."/>
            <person name="Li W."/>
            <person name="Guo W."/>
            <person name="Chen H."/>
            <person name="Chen S."/>
            <person name="Zhou L."/>
            <person name="Zhou L."/>
            <person name="Ni X."/>
            <person name="Tian J."/>
            <person name="Zhou Y."/>
            <person name="Sheng Y."/>
            <person name="Liu T."/>
            <person name="Pan Y."/>
            <person name="Xia L."/>
            <person name="Li J."/>
            <person name="Zhao F."/>
            <person name="Cao W."/>
        </authorList>
    </citation>
    <scope>NUCLEOTIDE SEQUENCE</scope>
    <source>
        <strain evidence="1">Rmic-2018</strain>
        <tissue evidence="1">Larvae</tissue>
    </source>
</reference>
<gene>
    <name evidence="1" type="ORF">HPB51_015055</name>
</gene>
<evidence type="ECO:0000313" key="2">
    <source>
        <dbReference type="Proteomes" id="UP000821866"/>
    </source>
</evidence>
<dbReference type="AlphaFoldDB" id="A0A9J6ETS4"/>
<dbReference type="EMBL" id="JABSTU010000002">
    <property type="protein sequence ID" value="KAH8037621.1"/>
    <property type="molecule type" value="Genomic_DNA"/>
</dbReference>
<dbReference type="VEuPathDB" id="VectorBase:LOC119179373"/>